<comment type="caution">
    <text evidence="3">The sequence shown here is derived from an EMBL/GenBank/DDBJ whole genome shotgun (WGS) entry which is preliminary data.</text>
</comment>
<feature type="chain" id="PRO_5039365417" description="DUF732 domain-containing protein" evidence="1">
    <location>
        <begin position="25"/>
        <end position="129"/>
    </location>
</feature>
<evidence type="ECO:0000313" key="4">
    <source>
        <dbReference type="Proteomes" id="UP000638263"/>
    </source>
</evidence>
<proteinExistence type="predicted"/>
<sequence length="129" mass="13877">MLKTLAIGAVASALVFGSFSSAYAHPYPGVSRPGSTGVHSPAGKDDSVAQLPFADREFLRASAFDDETRQLQDAAIALAHAQCEYLGTSGNTAANRSYLAEEARPFVEYPYMFLEAAVRVYCPQYTVMS</sequence>
<feature type="domain" description="DUF732" evidence="2">
    <location>
        <begin position="55"/>
        <end position="124"/>
    </location>
</feature>
<dbReference type="RefSeq" id="WP_058854429.1">
    <property type="nucleotide sequence ID" value="NZ_BMMH01000004.1"/>
</dbReference>
<dbReference type="Pfam" id="PF05305">
    <property type="entry name" value="DUF732"/>
    <property type="match status" value="1"/>
</dbReference>
<evidence type="ECO:0000259" key="2">
    <source>
        <dbReference type="Pfam" id="PF05305"/>
    </source>
</evidence>
<protein>
    <recommendedName>
        <fullName evidence="2">DUF732 domain-containing protein</fullName>
    </recommendedName>
</protein>
<evidence type="ECO:0000313" key="3">
    <source>
        <dbReference type="EMBL" id="GGL08823.1"/>
    </source>
</evidence>
<evidence type="ECO:0000256" key="1">
    <source>
        <dbReference type="SAM" id="SignalP"/>
    </source>
</evidence>
<name>A0A917RIM6_9NOCA</name>
<keyword evidence="1" id="KW-0732">Signal</keyword>
<reference evidence="3" key="2">
    <citation type="submission" date="2020-09" db="EMBL/GenBank/DDBJ databases">
        <authorList>
            <person name="Sun Q."/>
            <person name="Zhou Y."/>
        </authorList>
    </citation>
    <scope>NUCLEOTIDE SEQUENCE</scope>
    <source>
        <strain evidence="3">CGMCC 4.3508</strain>
    </source>
</reference>
<reference evidence="3" key="1">
    <citation type="journal article" date="2014" name="Int. J. Syst. Evol. Microbiol.">
        <title>Complete genome sequence of Corynebacterium casei LMG S-19264T (=DSM 44701T), isolated from a smear-ripened cheese.</title>
        <authorList>
            <consortium name="US DOE Joint Genome Institute (JGI-PGF)"/>
            <person name="Walter F."/>
            <person name="Albersmeier A."/>
            <person name="Kalinowski J."/>
            <person name="Ruckert C."/>
        </authorList>
    </citation>
    <scope>NUCLEOTIDE SEQUENCE</scope>
    <source>
        <strain evidence="3">CGMCC 4.3508</strain>
    </source>
</reference>
<accession>A0A917RIM6</accession>
<dbReference type="EMBL" id="BMMH01000004">
    <property type="protein sequence ID" value="GGL08823.1"/>
    <property type="molecule type" value="Genomic_DNA"/>
</dbReference>
<dbReference type="InterPro" id="IPR007969">
    <property type="entry name" value="DUF732"/>
</dbReference>
<keyword evidence="4" id="KW-1185">Reference proteome</keyword>
<feature type="signal peptide" evidence="1">
    <location>
        <begin position="1"/>
        <end position="24"/>
    </location>
</feature>
<gene>
    <name evidence="3" type="ORF">GCM10011588_23940</name>
</gene>
<dbReference type="AlphaFoldDB" id="A0A917RIM6"/>
<dbReference type="Proteomes" id="UP000638263">
    <property type="component" value="Unassembled WGS sequence"/>
</dbReference>
<organism evidence="3 4">
    <name type="scientific">Nocardia jinanensis</name>
    <dbReference type="NCBI Taxonomy" id="382504"/>
    <lineage>
        <taxon>Bacteria</taxon>
        <taxon>Bacillati</taxon>
        <taxon>Actinomycetota</taxon>
        <taxon>Actinomycetes</taxon>
        <taxon>Mycobacteriales</taxon>
        <taxon>Nocardiaceae</taxon>
        <taxon>Nocardia</taxon>
    </lineage>
</organism>